<name>A0AAD7NLR4_9AGAR</name>
<evidence type="ECO:0000313" key="2">
    <source>
        <dbReference type="Proteomes" id="UP001215280"/>
    </source>
</evidence>
<accession>A0AAD7NLR4</accession>
<dbReference type="SUPFAM" id="SSF52047">
    <property type="entry name" value="RNI-like"/>
    <property type="match status" value="1"/>
</dbReference>
<dbReference type="AlphaFoldDB" id="A0AAD7NLR4"/>
<organism evidence="1 2">
    <name type="scientific">Mycena maculata</name>
    <dbReference type="NCBI Taxonomy" id="230809"/>
    <lineage>
        <taxon>Eukaryota</taxon>
        <taxon>Fungi</taxon>
        <taxon>Dikarya</taxon>
        <taxon>Basidiomycota</taxon>
        <taxon>Agaricomycotina</taxon>
        <taxon>Agaricomycetes</taxon>
        <taxon>Agaricomycetidae</taxon>
        <taxon>Agaricales</taxon>
        <taxon>Marasmiineae</taxon>
        <taxon>Mycenaceae</taxon>
        <taxon>Mycena</taxon>
    </lineage>
</organism>
<proteinExistence type="predicted"/>
<comment type="caution">
    <text evidence="1">The sequence shown here is derived from an EMBL/GenBank/DDBJ whole genome shotgun (WGS) entry which is preliminary data.</text>
</comment>
<gene>
    <name evidence="1" type="ORF">DFH07DRAFT_809525</name>
</gene>
<protein>
    <recommendedName>
        <fullName evidence="3">F-box domain-containing protein</fullName>
    </recommendedName>
</protein>
<reference evidence="1" key="1">
    <citation type="submission" date="2023-03" db="EMBL/GenBank/DDBJ databases">
        <title>Massive genome expansion in bonnet fungi (Mycena s.s.) driven by repeated elements and novel gene families across ecological guilds.</title>
        <authorList>
            <consortium name="Lawrence Berkeley National Laboratory"/>
            <person name="Harder C.B."/>
            <person name="Miyauchi S."/>
            <person name="Viragh M."/>
            <person name="Kuo A."/>
            <person name="Thoen E."/>
            <person name="Andreopoulos B."/>
            <person name="Lu D."/>
            <person name="Skrede I."/>
            <person name="Drula E."/>
            <person name="Henrissat B."/>
            <person name="Morin E."/>
            <person name="Kohler A."/>
            <person name="Barry K."/>
            <person name="LaButti K."/>
            <person name="Morin E."/>
            <person name="Salamov A."/>
            <person name="Lipzen A."/>
            <person name="Mereny Z."/>
            <person name="Hegedus B."/>
            <person name="Baldrian P."/>
            <person name="Stursova M."/>
            <person name="Weitz H."/>
            <person name="Taylor A."/>
            <person name="Grigoriev I.V."/>
            <person name="Nagy L.G."/>
            <person name="Martin F."/>
            <person name="Kauserud H."/>
        </authorList>
    </citation>
    <scope>NUCLEOTIDE SEQUENCE</scope>
    <source>
        <strain evidence="1">CBHHK188m</strain>
    </source>
</reference>
<keyword evidence="2" id="KW-1185">Reference proteome</keyword>
<dbReference type="EMBL" id="JARJLG010000033">
    <property type="protein sequence ID" value="KAJ7766310.1"/>
    <property type="molecule type" value="Genomic_DNA"/>
</dbReference>
<dbReference type="Proteomes" id="UP001215280">
    <property type="component" value="Unassembled WGS sequence"/>
</dbReference>
<dbReference type="Gene3D" id="3.80.10.10">
    <property type="entry name" value="Ribonuclease Inhibitor"/>
    <property type="match status" value="1"/>
</dbReference>
<dbReference type="InterPro" id="IPR032675">
    <property type="entry name" value="LRR_dom_sf"/>
</dbReference>
<evidence type="ECO:0000313" key="1">
    <source>
        <dbReference type="EMBL" id="KAJ7766310.1"/>
    </source>
</evidence>
<evidence type="ECO:0008006" key="3">
    <source>
        <dbReference type="Google" id="ProtNLM"/>
    </source>
</evidence>
<sequence>MIFGLLSKLLKAFLPTISTPERHPLTVTDVPTDILDLVFETLLDLEAAQQPYGHELCNSACLIPLSETCRYMRTVALPWIFREVYNWRRDGVDVWPDTLWRFFRTVHMRDRSVRHPSQIRLTPQVYCALPKMQALTKVTLRLHAAIPVELLSTLSLVRGLSVLEIHQVRFDGPPPPDNLSFPSLSSLLIGICGFQGVTRVPNIDHDFERHNVATLLRSLSHCLTRLHISGDLLSPQFCELFWRKLQLFTVTEHTPTPFIPIPQLVAQMPALQSLAVLFTADLSRDRNDVFPPFRLGIMNGDLLTNLSPHLTSVSLSNMEHNDPIFGQLSSSLESLHLLPMRDLYTMEVPIPASLREVRFYDQDAFIVLEHISHLDRLTDLSFTLIRHPPSPDLIRAIALKFPMLRCLQLGYFVRRQDDLYLVELRDAALFESLRLVQHLRHLKLSLDIYWSSADRGPPAHAAYLLMQELPNLQTVSYRWRHYHTAAPDIWHTWDRSLLLHSPPPQLPKKIPEIELVRADTAD</sequence>